<dbReference type="Proteomes" id="UP000001744">
    <property type="component" value="Unassembled WGS sequence"/>
</dbReference>
<evidence type="ECO:0000313" key="10">
    <source>
        <dbReference type="Proteomes" id="UP000001744"/>
    </source>
</evidence>
<dbReference type="EMBL" id="KE651166">
    <property type="protein sequence ID" value="EEB07771.1"/>
    <property type="molecule type" value="Genomic_DNA"/>
</dbReference>
<dbReference type="GO" id="GO:0005788">
    <property type="term" value="C:endoplasmic reticulum lumen"/>
    <property type="evidence" value="ECO:0007669"/>
    <property type="project" value="UniProtKB-SubCell"/>
</dbReference>
<evidence type="ECO:0000256" key="2">
    <source>
        <dbReference type="ARBA" id="ARBA00022729"/>
    </source>
</evidence>
<feature type="region of interest" description="Disordered" evidence="6">
    <location>
        <begin position="786"/>
        <end position="847"/>
    </location>
</feature>
<dbReference type="InterPro" id="IPR043129">
    <property type="entry name" value="ATPase_NBD"/>
</dbReference>
<dbReference type="OMA" id="DYGQQNI"/>
<dbReference type="Gene3D" id="3.30.30.30">
    <property type="match status" value="1"/>
</dbReference>
<dbReference type="PANTHER" id="PTHR45639:SF3">
    <property type="entry name" value="HYPOXIA UP-REGULATED PROTEIN 1"/>
    <property type="match status" value="1"/>
</dbReference>
<dbReference type="JaponicusDB" id="SJAG_02875">
    <property type="gene designation" value="lsh1"/>
</dbReference>
<dbReference type="PANTHER" id="PTHR45639">
    <property type="entry name" value="HSC70CB, ISOFORM G-RELATED"/>
    <property type="match status" value="1"/>
</dbReference>
<dbReference type="Gene3D" id="3.30.420.40">
    <property type="match status" value="2"/>
</dbReference>
<organism evidence="8 10">
    <name type="scientific">Schizosaccharomyces japonicus (strain yFS275 / FY16936)</name>
    <name type="common">Fission yeast</name>
    <dbReference type="NCBI Taxonomy" id="402676"/>
    <lineage>
        <taxon>Eukaryota</taxon>
        <taxon>Fungi</taxon>
        <taxon>Dikarya</taxon>
        <taxon>Ascomycota</taxon>
        <taxon>Taphrinomycotina</taxon>
        <taxon>Schizosaccharomycetes</taxon>
        <taxon>Schizosaccharomycetales</taxon>
        <taxon>Schizosaccharomycetaceae</taxon>
        <taxon>Schizosaccharomyces</taxon>
    </lineage>
</organism>
<feature type="signal peptide" evidence="7">
    <location>
        <begin position="1"/>
        <end position="22"/>
    </location>
</feature>
<dbReference type="PROSITE" id="PS01036">
    <property type="entry name" value="HSP70_3"/>
    <property type="match status" value="1"/>
</dbReference>
<evidence type="ECO:0000256" key="4">
    <source>
        <dbReference type="ARBA" id="ARBA00022840"/>
    </source>
</evidence>
<dbReference type="GO" id="GO:0005524">
    <property type="term" value="F:ATP binding"/>
    <property type="evidence" value="ECO:0007669"/>
    <property type="project" value="UniProtKB-KW"/>
</dbReference>
<proteinExistence type="predicted"/>
<dbReference type="FunFam" id="3.90.640.10:FF:000004">
    <property type="entry name" value="Heat shock 70 kDa protein 4"/>
    <property type="match status" value="1"/>
</dbReference>
<dbReference type="RefSeq" id="XP_002174064.1">
    <property type="nucleotide sequence ID" value="XM_002174028.2"/>
</dbReference>
<dbReference type="GO" id="GO:0000774">
    <property type="term" value="F:adenyl-nucleotide exchange factor activity"/>
    <property type="evidence" value="ECO:0000318"/>
    <property type="project" value="GO_Central"/>
</dbReference>
<dbReference type="SUPFAM" id="SSF53067">
    <property type="entry name" value="Actin-like ATPase domain"/>
    <property type="match status" value="2"/>
</dbReference>
<evidence type="ECO:0000313" key="9">
    <source>
        <dbReference type="JaponicusDB" id="SJAG_02875"/>
    </source>
</evidence>
<dbReference type="PRINTS" id="PR00301">
    <property type="entry name" value="HEATSHOCK70"/>
</dbReference>
<protein>
    <submittedName>
        <fullName evidence="8">Heat shock protein Lhs1</fullName>
    </submittedName>
</protein>
<evidence type="ECO:0000313" key="8">
    <source>
        <dbReference type="EMBL" id="EEB07771.1"/>
    </source>
</evidence>
<feature type="chain" id="PRO_5002847415" evidence="7">
    <location>
        <begin position="23"/>
        <end position="847"/>
    </location>
</feature>
<dbReference type="eggNOG" id="KOG0104">
    <property type="taxonomic scope" value="Eukaryota"/>
</dbReference>
<dbReference type="SUPFAM" id="SSF100934">
    <property type="entry name" value="Heat shock protein 70kD (HSP70), C-terminal subdomain"/>
    <property type="match status" value="1"/>
</dbReference>
<dbReference type="HOGENOM" id="CLU_005965_5_0_1"/>
<dbReference type="Pfam" id="PF00012">
    <property type="entry name" value="HSP70"/>
    <property type="match status" value="1"/>
</dbReference>
<keyword evidence="2 7" id="KW-0732">Signal</keyword>
<keyword evidence="8" id="KW-0346">Stress response</keyword>
<dbReference type="GO" id="GO:0034663">
    <property type="term" value="C:endoplasmic reticulum chaperone complex"/>
    <property type="evidence" value="ECO:0000318"/>
    <property type="project" value="GO_Central"/>
</dbReference>
<reference evidence="8 10" key="1">
    <citation type="journal article" date="2011" name="Science">
        <title>Comparative functional genomics of the fission yeasts.</title>
        <authorList>
            <person name="Rhind N."/>
            <person name="Chen Z."/>
            <person name="Yassour M."/>
            <person name="Thompson D.A."/>
            <person name="Haas B.J."/>
            <person name="Habib N."/>
            <person name="Wapinski I."/>
            <person name="Roy S."/>
            <person name="Lin M.F."/>
            <person name="Heiman D.I."/>
            <person name="Young S.K."/>
            <person name="Furuya K."/>
            <person name="Guo Y."/>
            <person name="Pidoux A."/>
            <person name="Chen H.M."/>
            <person name="Robbertse B."/>
            <person name="Goldberg J.M."/>
            <person name="Aoki K."/>
            <person name="Bayne E.H."/>
            <person name="Berlin A.M."/>
            <person name="Desjardins C.A."/>
            <person name="Dobbs E."/>
            <person name="Dukaj L."/>
            <person name="Fan L."/>
            <person name="FitzGerald M.G."/>
            <person name="French C."/>
            <person name="Gujja S."/>
            <person name="Hansen K."/>
            <person name="Keifenheim D."/>
            <person name="Levin J.Z."/>
            <person name="Mosher R.A."/>
            <person name="Mueller C.A."/>
            <person name="Pfiffner J."/>
            <person name="Priest M."/>
            <person name="Russ C."/>
            <person name="Smialowska A."/>
            <person name="Swoboda P."/>
            <person name="Sykes S.M."/>
            <person name="Vaughn M."/>
            <person name="Vengrova S."/>
            <person name="Yoder R."/>
            <person name="Zeng Q."/>
            <person name="Allshire R."/>
            <person name="Baulcombe D."/>
            <person name="Birren B.W."/>
            <person name="Brown W."/>
            <person name="Ekwall K."/>
            <person name="Kellis M."/>
            <person name="Leatherwood J."/>
            <person name="Levin H."/>
            <person name="Margalit H."/>
            <person name="Martienssen R."/>
            <person name="Nieduszynski C.A."/>
            <person name="Spatafora J.W."/>
            <person name="Friedman N."/>
            <person name="Dalgaard J.Z."/>
            <person name="Baumann P."/>
            <person name="Niki H."/>
            <person name="Regev A."/>
            <person name="Nusbaum C."/>
        </authorList>
    </citation>
    <scope>NUCLEOTIDE SEQUENCE [LARGE SCALE GENOMIC DNA]</scope>
    <source>
        <strain evidence="10">yFS275 / FY16936</strain>
    </source>
</reference>
<gene>
    <name evidence="9" type="primary">lsh1</name>
    <name evidence="8" type="ORF">SJAG_02875</name>
</gene>
<comment type="subcellular location">
    <subcellularLocation>
        <location evidence="1">Endoplasmic reticulum lumen</location>
    </subcellularLocation>
</comment>
<dbReference type="CDD" id="cd10230">
    <property type="entry name" value="ASKHA_NBD_HSP70_HYOU1"/>
    <property type="match status" value="1"/>
</dbReference>
<dbReference type="Gene3D" id="1.20.1270.10">
    <property type="match status" value="1"/>
</dbReference>
<dbReference type="VEuPathDB" id="FungiDB:SJAG_02875"/>
<dbReference type="InterPro" id="IPR018181">
    <property type="entry name" value="Heat_shock_70_CS"/>
</dbReference>
<evidence type="ECO:0000256" key="7">
    <source>
        <dbReference type="SAM" id="SignalP"/>
    </source>
</evidence>
<keyword evidence="4" id="KW-0067">ATP-binding</keyword>
<dbReference type="GO" id="GO:0140662">
    <property type="term" value="F:ATP-dependent protein folding chaperone"/>
    <property type="evidence" value="ECO:0007669"/>
    <property type="project" value="InterPro"/>
</dbReference>
<keyword evidence="3" id="KW-0547">Nucleotide-binding</keyword>
<dbReference type="InterPro" id="IPR013126">
    <property type="entry name" value="Hsp_70_fam"/>
</dbReference>
<dbReference type="OrthoDB" id="10262720at2759"/>
<feature type="compositionally biased region" description="Low complexity" evidence="6">
    <location>
        <begin position="786"/>
        <end position="795"/>
    </location>
</feature>
<dbReference type="GeneID" id="7048560"/>
<dbReference type="Gene3D" id="3.90.640.10">
    <property type="entry name" value="Actin, Chain A, domain 4"/>
    <property type="match status" value="1"/>
</dbReference>
<keyword evidence="5" id="KW-0143">Chaperone</keyword>
<keyword evidence="10" id="KW-1185">Reference proteome</keyword>
<evidence type="ECO:0000256" key="1">
    <source>
        <dbReference type="ARBA" id="ARBA00004319"/>
    </source>
</evidence>
<evidence type="ECO:0000256" key="5">
    <source>
        <dbReference type="ARBA" id="ARBA00023186"/>
    </source>
</evidence>
<dbReference type="STRING" id="402676.B6K1F0"/>
<accession>B6K1F0</accession>
<dbReference type="AlphaFoldDB" id="B6K1F0"/>
<dbReference type="InterPro" id="IPR029048">
    <property type="entry name" value="HSP70_C_sf"/>
</dbReference>
<evidence type="ECO:0000256" key="3">
    <source>
        <dbReference type="ARBA" id="ARBA00022741"/>
    </source>
</evidence>
<name>B6K1F0_SCHJY</name>
<sequence length="847" mass="93740">MRHFRLAGLLFTFLQLFSSVNAAILAIDYGTQWTKAALVKPGIPLEMVLTRDSRRKEQSAVGFKEDTRLFGTSAANLASRVPEGALLNVKELVGVRNISDSLVEEYQAKYPAVKIEYTDASPSHIAFNVGVNQTYTLEEVIAMQFENYIELAEEMAKEKIFDIVLTTPPEYSNFERQVLLNAVHLLKKRVVATINDGLSVAVNYALSHSVPESETYHIIYDSGAGSTSASLIAFDSVPEQIGFSKNTRNITRVRVLSSAVEQVGGNMLNQRLVEHMIEYLLEERKIDVRHNPRSLARLAKEAVRVKHILSANNEAVASVEDILPGVDFRMKITRAEFESMTDELKNTLIQPIHKAIELSGKKIADVASVILTGGNSRVPFVQAVLAQEVGASKLAKSVNADEASVMGAVFYGATMSKQYRVKPTIIEDVSPSSFSYKLDDGQDTIIIPPMTPYGNESIISFAVNPSINDTLIELLENGEAIANVTISSISEAAKNLTCEAYEAQLGVRISAVNGLLRPFEAALTCASKEKHQGLTQKIKSILSADGNLVEKEGVSLSFMTEFNAVLTPKQRRDAIKKLTERTDLDRKHVAHEMALNELESYLYRVQYLVGDADFLVYGKDYEVDDLKNKSESYYEWLLDTDSAVETSEVLRRLEELQTIVNKIAYRQGEAEKFPSSLEKFTKALQNADSLLESFDTPDYPISEYDENDVKKVFLQRKISHERLSTRRDTEKQWLESLQEQHSVLQSDDDPIITTKDLDSKAEALSTLVRAYLRIALTQPKKKAVVSTLSTSQTSVIPDSESTPGSKSETDANGDANIPTSTVTAAVSEEGPHETPSAQPADANTDEL</sequence>
<evidence type="ECO:0000256" key="6">
    <source>
        <dbReference type="SAM" id="MobiDB-lite"/>
    </source>
</evidence>